<dbReference type="STRING" id="1505725.GA0061074_10771"/>
<name>A0A1C4AX38_9LACO</name>
<protein>
    <submittedName>
        <fullName evidence="1">Uncharacterized protein</fullName>
    </submittedName>
</protein>
<sequence>MWLSLFIVLIIIVVLVLLSFPYKDGYQRAYTELTNAGMGKKKAKIVSTILAFIYIF</sequence>
<dbReference type="EMBL" id="FMAO01000007">
    <property type="protein sequence ID" value="SCB99131.1"/>
    <property type="molecule type" value="Genomic_DNA"/>
</dbReference>
<gene>
    <name evidence="1" type="ORF">GA0061074_10771</name>
</gene>
<proteinExistence type="predicted"/>
<reference evidence="2" key="1">
    <citation type="submission" date="2016-08" db="EMBL/GenBank/DDBJ databases">
        <authorList>
            <person name="Varghese N."/>
            <person name="Submissions Spin"/>
        </authorList>
    </citation>
    <scope>NUCLEOTIDE SEQUENCE [LARGE SCALE GENOMIC DNA]</scope>
    <source>
        <strain evidence="2">R-53094</strain>
    </source>
</reference>
<dbReference type="Proteomes" id="UP000199268">
    <property type="component" value="Unassembled WGS sequence"/>
</dbReference>
<dbReference type="RefSeq" id="WP_159426658.1">
    <property type="nucleotide sequence ID" value="NZ_BJEE01000006.1"/>
</dbReference>
<organism evidence="1 2">
    <name type="scientific">Weissella bombi</name>
    <dbReference type="NCBI Taxonomy" id="1505725"/>
    <lineage>
        <taxon>Bacteria</taxon>
        <taxon>Bacillati</taxon>
        <taxon>Bacillota</taxon>
        <taxon>Bacilli</taxon>
        <taxon>Lactobacillales</taxon>
        <taxon>Lactobacillaceae</taxon>
        <taxon>Weissella</taxon>
    </lineage>
</organism>
<dbReference type="AlphaFoldDB" id="A0A1C4AX38"/>
<accession>A0A1C4AX38</accession>
<keyword evidence="2" id="KW-1185">Reference proteome</keyword>
<evidence type="ECO:0000313" key="1">
    <source>
        <dbReference type="EMBL" id="SCB99131.1"/>
    </source>
</evidence>
<evidence type="ECO:0000313" key="2">
    <source>
        <dbReference type="Proteomes" id="UP000199268"/>
    </source>
</evidence>